<dbReference type="STRING" id="1798377.A2872_04655"/>
<gene>
    <name evidence="3" type="ORF">A2872_04655</name>
</gene>
<evidence type="ECO:0000259" key="2">
    <source>
        <dbReference type="PROSITE" id="PS50943"/>
    </source>
</evidence>
<dbReference type="Gene3D" id="1.10.260.40">
    <property type="entry name" value="lambda repressor-like DNA-binding domains"/>
    <property type="match status" value="1"/>
</dbReference>
<evidence type="ECO:0000313" key="3">
    <source>
        <dbReference type="EMBL" id="OGG07143.1"/>
    </source>
</evidence>
<dbReference type="EMBL" id="MFJG01000014">
    <property type="protein sequence ID" value="OGG07143.1"/>
    <property type="molecule type" value="Genomic_DNA"/>
</dbReference>
<organism evidence="3 4">
    <name type="scientific">Candidatus Gottesmanbacteria bacterium RIFCSPHIGHO2_01_FULL_42_12</name>
    <dbReference type="NCBI Taxonomy" id="1798377"/>
    <lineage>
        <taxon>Bacteria</taxon>
        <taxon>Candidatus Gottesmaniibacteriota</taxon>
    </lineage>
</organism>
<evidence type="ECO:0000313" key="4">
    <source>
        <dbReference type="Proteomes" id="UP000178681"/>
    </source>
</evidence>
<dbReference type="CDD" id="cd00093">
    <property type="entry name" value="HTH_XRE"/>
    <property type="match status" value="1"/>
</dbReference>
<dbReference type="InterPro" id="IPR001387">
    <property type="entry name" value="Cro/C1-type_HTH"/>
</dbReference>
<dbReference type="PANTHER" id="PTHR46558">
    <property type="entry name" value="TRACRIPTIONAL REGULATORY PROTEIN-RELATED-RELATED"/>
    <property type="match status" value="1"/>
</dbReference>
<protein>
    <recommendedName>
        <fullName evidence="2">HTH cro/C1-type domain-containing protein</fullName>
    </recommendedName>
</protein>
<dbReference type="SMART" id="SM00530">
    <property type="entry name" value="HTH_XRE"/>
    <property type="match status" value="1"/>
</dbReference>
<feature type="domain" description="HTH cro/C1-type" evidence="2">
    <location>
        <begin position="8"/>
        <end position="62"/>
    </location>
</feature>
<proteinExistence type="predicted"/>
<dbReference type="SUPFAM" id="SSF47413">
    <property type="entry name" value="lambda repressor-like DNA-binding domains"/>
    <property type="match status" value="1"/>
</dbReference>
<keyword evidence="1" id="KW-0238">DNA-binding</keyword>
<sequence>MNSLAERIKERRLARGISQEVVASELGISRPSYIAIEQGSKELTLSQLEKLANVLRTSVSDLQYEVYNLAGDETKSKKYLQIILNCLKFGADKDGKITKTKLAKLAYLADFAWFYTNLEPMSGLAYRRIQQGPVPDEYFRSIDELFESGVVTLETKGTALMVSATETSAPQSELTNSEIGLIKTIAKKWQGKPTADIVDFTHNQLPWKLCRPGEIIPYELITQEDPGNVY</sequence>
<dbReference type="InterPro" id="IPR010982">
    <property type="entry name" value="Lambda_DNA-bd_dom_sf"/>
</dbReference>
<dbReference type="InterPro" id="IPR025272">
    <property type="entry name" value="SocA_Panacea"/>
</dbReference>
<dbReference type="AlphaFoldDB" id="A0A1F5Z447"/>
<name>A0A1F5Z447_9BACT</name>
<dbReference type="Proteomes" id="UP000178681">
    <property type="component" value="Unassembled WGS sequence"/>
</dbReference>
<dbReference type="Pfam" id="PF01381">
    <property type="entry name" value="HTH_3"/>
    <property type="match status" value="1"/>
</dbReference>
<dbReference type="PROSITE" id="PS50943">
    <property type="entry name" value="HTH_CROC1"/>
    <property type="match status" value="1"/>
</dbReference>
<dbReference type="GO" id="GO:0003677">
    <property type="term" value="F:DNA binding"/>
    <property type="evidence" value="ECO:0007669"/>
    <property type="project" value="UniProtKB-KW"/>
</dbReference>
<reference evidence="3 4" key="1">
    <citation type="journal article" date="2016" name="Nat. Commun.">
        <title>Thousands of microbial genomes shed light on interconnected biogeochemical processes in an aquifer system.</title>
        <authorList>
            <person name="Anantharaman K."/>
            <person name="Brown C.T."/>
            <person name="Hug L.A."/>
            <person name="Sharon I."/>
            <person name="Castelle C.J."/>
            <person name="Probst A.J."/>
            <person name="Thomas B.C."/>
            <person name="Singh A."/>
            <person name="Wilkins M.J."/>
            <person name="Karaoz U."/>
            <person name="Brodie E.L."/>
            <person name="Williams K.H."/>
            <person name="Hubbard S.S."/>
            <person name="Banfield J.F."/>
        </authorList>
    </citation>
    <scope>NUCLEOTIDE SEQUENCE [LARGE SCALE GENOMIC DNA]</scope>
</reference>
<dbReference type="PANTHER" id="PTHR46558:SF4">
    <property type="entry name" value="DNA-BIDING PHAGE PROTEIN"/>
    <property type="match status" value="1"/>
</dbReference>
<dbReference type="Pfam" id="PF13274">
    <property type="entry name" value="SocA_Panacea"/>
    <property type="match status" value="1"/>
</dbReference>
<evidence type="ECO:0000256" key="1">
    <source>
        <dbReference type="ARBA" id="ARBA00023125"/>
    </source>
</evidence>
<accession>A0A1F5Z447</accession>
<comment type="caution">
    <text evidence="3">The sequence shown here is derived from an EMBL/GenBank/DDBJ whole genome shotgun (WGS) entry which is preliminary data.</text>
</comment>